<sequence>MKLKLERLYLKPDYTIGKLYIDGKYFCDTLEDRVRNLTNEKKIPGRTAIPAGRYEVIVNISPKFCRKLPRLLNVPGFEGILIHRGNTPEDTAGCILVGENRERGKVINSTRYEVQLTGILGRVQEKGGKITIEIIQS</sequence>
<dbReference type="InterPro" id="IPR043732">
    <property type="entry name" value="DUF5675"/>
</dbReference>
<evidence type="ECO:0000313" key="3">
    <source>
        <dbReference type="Proteomes" id="UP001212263"/>
    </source>
</evidence>
<feature type="domain" description="DUF5675" evidence="1">
    <location>
        <begin position="4"/>
        <end position="112"/>
    </location>
</feature>
<protein>
    <submittedName>
        <fullName evidence="2">DUF5675 family protein</fullName>
    </submittedName>
</protein>
<evidence type="ECO:0000259" key="1">
    <source>
        <dbReference type="Pfam" id="PF18925"/>
    </source>
</evidence>
<gene>
    <name evidence="2" type="ORF">PN645_18125</name>
</gene>
<accession>A0AAW6FN41</accession>
<proteinExistence type="predicted"/>
<dbReference type="Proteomes" id="UP001212263">
    <property type="component" value="Unassembled WGS sequence"/>
</dbReference>
<dbReference type="EMBL" id="JAQMRD010000034">
    <property type="protein sequence ID" value="MDB9224895.1"/>
    <property type="molecule type" value="Genomic_DNA"/>
</dbReference>
<comment type="caution">
    <text evidence="2">The sequence shown here is derived from an EMBL/GenBank/DDBJ whole genome shotgun (WGS) entry which is preliminary data.</text>
</comment>
<organism evidence="2 3">
    <name type="scientific">Odoribacter splanchnicus</name>
    <dbReference type="NCBI Taxonomy" id="28118"/>
    <lineage>
        <taxon>Bacteria</taxon>
        <taxon>Pseudomonadati</taxon>
        <taxon>Bacteroidota</taxon>
        <taxon>Bacteroidia</taxon>
        <taxon>Bacteroidales</taxon>
        <taxon>Odoribacteraceae</taxon>
        <taxon>Odoribacter</taxon>
    </lineage>
</organism>
<dbReference type="Pfam" id="PF18925">
    <property type="entry name" value="DUF5675"/>
    <property type="match status" value="1"/>
</dbReference>
<reference evidence="2" key="1">
    <citation type="submission" date="2023-01" db="EMBL/GenBank/DDBJ databases">
        <title>Human gut microbiome strain richness.</title>
        <authorList>
            <person name="Chen-Liaw A."/>
        </authorList>
    </citation>
    <scope>NUCLEOTIDE SEQUENCE</scope>
    <source>
        <strain evidence="2">RTP21484st1_B7_RTP21484_190118</strain>
    </source>
</reference>
<name>A0AAW6FN41_9BACT</name>
<evidence type="ECO:0000313" key="2">
    <source>
        <dbReference type="EMBL" id="MDB9224895.1"/>
    </source>
</evidence>
<dbReference type="RefSeq" id="WP_195203684.1">
    <property type="nucleotide sequence ID" value="NZ_JADMUD010000015.1"/>
</dbReference>
<dbReference type="AlphaFoldDB" id="A0AAW6FN41"/>